<evidence type="ECO:0000313" key="2">
    <source>
        <dbReference type="Proteomes" id="UP000199513"/>
    </source>
</evidence>
<reference evidence="1 2" key="1">
    <citation type="submission" date="2016-10" db="EMBL/GenBank/DDBJ databases">
        <authorList>
            <person name="de Groot N.N."/>
        </authorList>
    </citation>
    <scope>NUCLEOTIDE SEQUENCE [LARGE SCALE GENOMIC DNA]</scope>
    <source>
        <strain>GEY</strain>
        <strain evidence="2">DSM 9560</strain>
    </source>
</reference>
<dbReference type="STRING" id="1003.SAMN04488541_10725"/>
<evidence type="ECO:0008006" key="3">
    <source>
        <dbReference type="Google" id="ProtNLM"/>
    </source>
</evidence>
<accession>A0A1I2JWJ8</accession>
<organism evidence="1 2">
    <name type="scientific">Thermoflexibacter ruber</name>
    <dbReference type="NCBI Taxonomy" id="1003"/>
    <lineage>
        <taxon>Bacteria</taxon>
        <taxon>Pseudomonadati</taxon>
        <taxon>Bacteroidota</taxon>
        <taxon>Cytophagia</taxon>
        <taxon>Cytophagales</taxon>
        <taxon>Thermoflexibacteraceae</taxon>
        <taxon>Thermoflexibacter</taxon>
    </lineage>
</organism>
<dbReference type="EMBL" id="FONY01000072">
    <property type="protein sequence ID" value="SFF59215.1"/>
    <property type="molecule type" value="Genomic_DNA"/>
</dbReference>
<dbReference type="Proteomes" id="UP000199513">
    <property type="component" value="Unassembled WGS sequence"/>
</dbReference>
<dbReference type="RefSeq" id="WP_091549473.1">
    <property type="nucleotide sequence ID" value="NZ_FONY01000072.1"/>
</dbReference>
<name>A0A1I2JWJ8_9BACT</name>
<sequence>MKTTFLKLVFSLFFVGLFLTDFAYAQKSPRTSVSEEVGSGKVTIDYSQPSVKGREIWGKLVPYDKVWRTGADKATTIEFTKDATVEGKKLAAGKYALFTIPTQNGEWTIIFNKTADQWGAFGYKEADDALRVTAKAGKSDSFTEKMTFTISKDGIVTLLWENLKVGFKVTQ</sequence>
<keyword evidence="2" id="KW-1185">Reference proteome</keyword>
<dbReference type="AlphaFoldDB" id="A0A1I2JWJ8"/>
<dbReference type="Pfam" id="PF11138">
    <property type="entry name" value="DUF2911"/>
    <property type="match status" value="1"/>
</dbReference>
<dbReference type="InterPro" id="IPR021314">
    <property type="entry name" value="DUF2911"/>
</dbReference>
<gene>
    <name evidence="1" type="ORF">SAMN04488541_10725</name>
</gene>
<proteinExistence type="predicted"/>
<protein>
    <recommendedName>
        <fullName evidence="3">DUF2911 domain-containing protein</fullName>
    </recommendedName>
</protein>
<dbReference type="OrthoDB" id="195456at2"/>
<evidence type="ECO:0000313" key="1">
    <source>
        <dbReference type="EMBL" id="SFF59215.1"/>
    </source>
</evidence>